<dbReference type="SUPFAM" id="SSF55021">
    <property type="entry name" value="ACT-like"/>
    <property type="match status" value="1"/>
</dbReference>
<dbReference type="Pfam" id="PF02826">
    <property type="entry name" value="2-Hacid_dh_C"/>
    <property type="match status" value="1"/>
</dbReference>
<organism evidence="13 14">
    <name type="scientific">Candidatus Haliotispira prima</name>
    <dbReference type="NCBI Taxonomy" id="3034016"/>
    <lineage>
        <taxon>Bacteria</taxon>
        <taxon>Pseudomonadati</taxon>
        <taxon>Spirochaetota</taxon>
        <taxon>Spirochaetia</taxon>
        <taxon>Spirochaetales</taxon>
        <taxon>Spirochaetaceae</taxon>
        <taxon>Candidatus Haliotispira</taxon>
    </lineage>
</organism>
<dbReference type="PROSITE" id="PS00065">
    <property type="entry name" value="D_2_HYDROXYACID_DH_1"/>
    <property type="match status" value="1"/>
</dbReference>
<comment type="pathway">
    <text evidence="2">Amino-acid biosynthesis; L-serine biosynthesis; L-serine from 3-phospho-D-glycerate: step 1/3.</text>
</comment>
<dbReference type="PROSITE" id="PS51671">
    <property type="entry name" value="ACT"/>
    <property type="match status" value="1"/>
</dbReference>
<evidence type="ECO:0000256" key="3">
    <source>
        <dbReference type="ARBA" id="ARBA00013001"/>
    </source>
</evidence>
<dbReference type="InterPro" id="IPR002912">
    <property type="entry name" value="ACT_dom"/>
</dbReference>
<dbReference type="InterPro" id="IPR029752">
    <property type="entry name" value="D-isomer_DH_CS1"/>
</dbReference>
<dbReference type="InterPro" id="IPR006139">
    <property type="entry name" value="D-isomer_2_OHA_DH_cat_dom"/>
</dbReference>
<gene>
    <name evidence="13" type="ORF">P0082_03585</name>
</gene>
<evidence type="ECO:0000256" key="4">
    <source>
        <dbReference type="ARBA" id="ARBA00013143"/>
    </source>
</evidence>
<dbReference type="EMBL" id="CP123443">
    <property type="protein sequence ID" value="WGK69951.1"/>
    <property type="molecule type" value="Genomic_DNA"/>
</dbReference>
<comment type="catalytic activity">
    <reaction evidence="10">
        <text>(2R)-3-phosphoglycerate + NAD(+) = 3-phosphooxypyruvate + NADH + H(+)</text>
        <dbReference type="Rhea" id="RHEA:12641"/>
        <dbReference type="ChEBI" id="CHEBI:15378"/>
        <dbReference type="ChEBI" id="CHEBI:18110"/>
        <dbReference type="ChEBI" id="CHEBI:57540"/>
        <dbReference type="ChEBI" id="CHEBI:57945"/>
        <dbReference type="ChEBI" id="CHEBI:58272"/>
        <dbReference type="EC" id="1.1.1.95"/>
    </reaction>
</comment>
<dbReference type="CDD" id="cd04901">
    <property type="entry name" value="ACT_3PGDH"/>
    <property type="match status" value="1"/>
</dbReference>
<evidence type="ECO:0000256" key="1">
    <source>
        <dbReference type="ARBA" id="ARBA00003800"/>
    </source>
</evidence>
<dbReference type="SUPFAM" id="SSF52283">
    <property type="entry name" value="Formate/glycerate dehydrogenase catalytic domain-like"/>
    <property type="match status" value="1"/>
</dbReference>
<evidence type="ECO:0000256" key="11">
    <source>
        <dbReference type="RuleBase" id="RU003719"/>
    </source>
</evidence>
<name>A0ABY8MIV9_9SPIO</name>
<dbReference type="InterPro" id="IPR006140">
    <property type="entry name" value="D-isomer_DH_NAD-bd"/>
</dbReference>
<dbReference type="Proteomes" id="UP001228690">
    <property type="component" value="Chromosome"/>
</dbReference>
<evidence type="ECO:0000256" key="2">
    <source>
        <dbReference type="ARBA" id="ARBA00005216"/>
    </source>
</evidence>
<dbReference type="Pfam" id="PF00389">
    <property type="entry name" value="2-Hacid_dh"/>
    <property type="match status" value="1"/>
</dbReference>
<dbReference type="InterPro" id="IPR036291">
    <property type="entry name" value="NAD(P)-bd_dom_sf"/>
</dbReference>
<proteinExistence type="inferred from homology"/>
<sequence length="390" mass="42570">MYNIRCYNNISEKGLSRLPASIKYSDSEPSAQDTQNTHGILLRSHKLQSSEIGENIFGIARAGAGTNNIPVEECAKRGIVVFNTPGANANSVKELVVCAMLLSSRKLSQSIRWLAELGTADPQKVEAGKKMFTGPEISGKTLGILGLGAIGSLVANAADALGMTVIGYDPFLSVRNALKLPKGIKLFEDINDVLRQSDYISLHLPLSPETKGLLKADNIGIIKEGARLINFARAGLVDETAVADALKTGRISHYVSDFPDQRFYGLEGAISFPHLGASTPEAEENCAIMACDQLTDFLLHGNIRNSVNYHDCELERDTEHRLTFSHENIPNMLGQISSTLAKEKLNIQEMMNRHCGDFAYTILDVDSAPTEKTLKELRAIPGILKLRYLT</sequence>
<dbReference type="SUPFAM" id="SSF51735">
    <property type="entry name" value="NAD(P)-binding Rossmann-fold domains"/>
    <property type="match status" value="1"/>
</dbReference>
<evidence type="ECO:0000256" key="7">
    <source>
        <dbReference type="ARBA" id="ARBA00023027"/>
    </source>
</evidence>
<evidence type="ECO:0000256" key="10">
    <source>
        <dbReference type="ARBA" id="ARBA00048731"/>
    </source>
</evidence>
<dbReference type="CDD" id="cd12174">
    <property type="entry name" value="PGDH_like_3"/>
    <property type="match status" value="1"/>
</dbReference>
<evidence type="ECO:0000313" key="14">
    <source>
        <dbReference type="Proteomes" id="UP001228690"/>
    </source>
</evidence>
<dbReference type="EC" id="1.1.1.399" evidence="3"/>
<accession>A0ABY8MIV9</accession>
<comment type="function">
    <text evidence="1">Catalyzes the reversible oxidation of 3-phospho-D-glycerate to 3-phosphonooxypyruvate, the first step of the phosphorylated L-serine biosynthesis pathway. Also catalyzes the reversible oxidation of 2-hydroxyglutarate to 2-oxoglutarate.</text>
</comment>
<keyword evidence="6 11" id="KW-0560">Oxidoreductase</keyword>
<keyword evidence="14" id="KW-1185">Reference proteome</keyword>
<keyword evidence="7" id="KW-0520">NAD</keyword>
<evidence type="ECO:0000256" key="9">
    <source>
        <dbReference type="ARBA" id="ARBA00048126"/>
    </source>
</evidence>
<dbReference type="RefSeq" id="WP_326928152.1">
    <property type="nucleotide sequence ID" value="NZ_CP123443.1"/>
</dbReference>
<comment type="similarity">
    <text evidence="11">Belongs to the D-isomer specific 2-hydroxyacid dehydrogenase family.</text>
</comment>
<dbReference type="Gene3D" id="3.30.70.260">
    <property type="match status" value="1"/>
</dbReference>
<dbReference type="InterPro" id="IPR045865">
    <property type="entry name" value="ACT-like_dom_sf"/>
</dbReference>
<dbReference type="PANTHER" id="PTHR42938:SF47">
    <property type="entry name" value="HYDROXYPYRUVATE REDUCTASE"/>
    <property type="match status" value="1"/>
</dbReference>
<evidence type="ECO:0000256" key="8">
    <source>
        <dbReference type="ARBA" id="ARBA00030455"/>
    </source>
</evidence>
<comment type="catalytic activity">
    <reaction evidence="9">
        <text>(R)-2-hydroxyglutarate + NAD(+) = 2-oxoglutarate + NADH + H(+)</text>
        <dbReference type="Rhea" id="RHEA:49612"/>
        <dbReference type="ChEBI" id="CHEBI:15378"/>
        <dbReference type="ChEBI" id="CHEBI:15801"/>
        <dbReference type="ChEBI" id="CHEBI:16810"/>
        <dbReference type="ChEBI" id="CHEBI:57540"/>
        <dbReference type="ChEBI" id="CHEBI:57945"/>
        <dbReference type="EC" id="1.1.1.399"/>
    </reaction>
</comment>
<dbReference type="PANTHER" id="PTHR42938">
    <property type="entry name" value="FORMATE DEHYDROGENASE 1"/>
    <property type="match status" value="1"/>
</dbReference>
<evidence type="ECO:0000256" key="5">
    <source>
        <dbReference type="ARBA" id="ARBA00021582"/>
    </source>
</evidence>
<evidence type="ECO:0000313" key="13">
    <source>
        <dbReference type="EMBL" id="WGK69951.1"/>
    </source>
</evidence>
<protein>
    <recommendedName>
        <fullName evidence="5">D-3-phosphoglycerate dehydrogenase</fullName>
        <ecNumber evidence="3">1.1.1.399</ecNumber>
        <ecNumber evidence="4">1.1.1.95</ecNumber>
    </recommendedName>
    <alternativeName>
        <fullName evidence="8">2-oxoglutarate reductase</fullName>
    </alternativeName>
</protein>
<reference evidence="13 14" key="1">
    <citation type="submission" date="2023-04" db="EMBL/GenBank/DDBJ databases">
        <title>Spirochaete genome identified in red abalone sample constitutes a novel genus.</title>
        <authorList>
            <person name="Sharma S.P."/>
            <person name="Purcell C.M."/>
            <person name="Hyde J.R."/>
            <person name="Severin A.J."/>
        </authorList>
    </citation>
    <scope>NUCLEOTIDE SEQUENCE [LARGE SCALE GENOMIC DNA]</scope>
    <source>
        <strain evidence="13 14">SP-2023</strain>
    </source>
</reference>
<evidence type="ECO:0000259" key="12">
    <source>
        <dbReference type="PROSITE" id="PS51671"/>
    </source>
</evidence>
<feature type="domain" description="ACT" evidence="12">
    <location>
        <begin position="321"/>
        <end position="390"/>
    </location>
</feature>
<dbReference type="Gene3D" id="3.40.50.720">
    <property type="entry name" value="NAD(P)-binding Rossmann-like Domain"/>
    <property type="match status" value="2"/>
</dbReference>
<dbReference type="EC" id="1.1.1.95" evidence="4"/>
<evidence type="ECO:0000256" key="6">
    <source>
        <dbReference type="ARBA" id="ARBA00023002"/>
    </source>
</evidence>